<name>A0AAD5N2M1_PARTN</name>
<dbReference type="EMBL" id="JAHQIW010003954">
    <property type="protein sequence ID" value="KAJ1360771.1"/>
    <property type="molecule type" value="Genomic_DNA"/>
</dbReference>
<evidence type="ECO:0000256" key="1">
    <source>
        <dbReference type="SAM" id="Coils"/>
    </source>
</evidence>
<sequence>MLKLPTWCLDERKIHEETVVDCSKSKDTAHRLQAELQLAHEKIKKLEAEKSSLELENAILSSMIEESERNRKDGSAGGSMLIYSVITILTLSPCLSESGGSVGWSGFGDDINGEAVRGKERAPASSTITVPVASFTSANDNREAAKLRVQLKKIAQDFHSTKIALDKEKEERRRLESKVVALESELERKKREVEERERDRSRADERCNELLAIMKDSNAKARETEL</sequence>
<comment type="caution">
    <text evidence="2">The sequence shown here is derived from an EMBL/GenBank/DDBJ whole genome shotgun (WGS) entry which is preliminary data.</text>
</comment>
<evidence type="ECO:0000313" key="2">
    <source>
        <dbReference type="EMBL" id="KAJ1360771.1"/>
    </source>
</evidence>
<accession>A0AAD5N2M1</accession>
<gene>
    <name evidence="2" type="ORF">KIN20_019826</name>
</gene>
<feature type="coiled-coil region" evidence="1">
    <location>
        <begin position="165"/>
        <end position="206"/>
    </location>
</feature>
<feature type="non-terminal residue" evidence="2">
    <location>
        <position position="226"/>
    </location>
</feature>
<proteinExistence type="predicted"/>
<keyword evidence="1" id="KW-0175">Coiled coil</keyword>
<protein>
    <submittedName>
        <fullName evidence="2">Uncharacterized protein</fullName>
    </submittedName>
</protein>
<evidence type="ECO:0000313" key="3">
    <source>
        <dbReference type="Proteomes" id="UP001196413"/>
    </source>
</evidence>
<reference evidence="2" key="1">
    <citation type="submission" date="2021-06" db="EMBL/GenBank/DDBJ databases">
        <title>Parelaphostrongylus tenuis whole genome reference sequence.</title>
        <authorList>
            <person name="Garwood T.J."/>
            <person name="Larsen P.A."/>
            <person name="Fountain-Jones N.M."/>
            <person name="Garbe J.R."/>
            <person name="Macchietto M.G."/>
            <person name="Kania S.A."/>
            <person name="Gerhold R.W."/>
            <person name="Richards J.E."/>
            <person name="Wolf T.M."/>
        </authorList>
    </citation>
    <scope>NUCLEOTIDE SEQUENCE</scope>
    <source>
        <strain evidence="2">MNPRO001-30</strain>
        <tissue evidence="2">Meninges</tissue>
    </source>
</reference>
<feature type="coiled-coil region" evidence="1">
    <location>
        <begin position="29"/>
        <end position="70"/>
    </location>
</feature>
<organism evidence="2 3">
    <name type="scientific">Parelaphostrongylus tenuis</name>
    <name type="common">Meningeal worm</name>
    <dbReference type="NCBI Taxonomy" id="148309"/>
    <lineage>
        <taxon>Eukaryota</taxon>
        <taxon>Metazoa</taxon>
        <taxon>Ecdysozoa</taxon>
        <taxon>Nematoda</taxon>
        <taxon>Chromadorea</taxon>
        <taxon>Rhabditida</taxon>
        <taxon>Rhabditina</taxon>
        <taxon>Rhabditomorpha</taxon>
        <taxon>Strongyloidea</taxon>
        <taxon>Metastrongylidae</taxon>
        <taxon>Parelaphostrongylus</taxon>
    </lineage>
</organism>
<keyword evidence="3" id="KW-1185">Reference proteome</keyword>
<dbReference type="Proteomes" id="UP001196413">
    <property type="component" value="Unassembled WGS sequence"/>
</dbReference>
<dbReference type="AlphaFoldDB" id="A0AAD5N2M1"/>